<dbReference type="EC" id="2.1.1.220" evidence="8"/>
<dbReference type="PROSITE" id="PS51620">
    <property type="entry name" value="SAM_TRM61"/>
    <property type="match status" value="1"/>
</dbReference>
<evidence type="ECO:0000313" key="12">
    <source>
        <dbReference type="WBParaSite" id="ACRNAN_scaffold1511.g30866.t1"/>
    </source>
</evidence>
<dbReference type="PIRSF" id="PIRSF017269">
    <property type="entry name" value="GCD14"/>
    <property type="match status" value="1"/>
</dbReference>
<feature type="domain" description="tRNA (adenine(58)-N(1))-methyltransferase catalytic subunit TRM61 C-terminal" evidence="10">
    <location>
        <begin position="25"/>
        <end position="264"/>
    </location>
</feature>
<comment type="function">
    <text evidence="8">Catalytic subunit of tRNA (adenine-N(1)-)-methyltransferase, which catalyzes the formation of N(1)-methyladenine at position 58 (m1A58) in initiator methionyl-tRNA.</text>
</comment>
<evidence type="ECO:0000256" key="9">
    <source>
        <dbReference type="PIRSR" id="PIRSR017269-1"/>
    </source>
</evidence>
<comment type="catalytic activity">
    <reaction evidence="7">
        <text>an adenosine in mRNA + S-adenosyl-L-methionine = an N(1)-methyladenosine in mRNA + S-adenosyl-L-homocysteine + H(+)</text>
        <dbReference type="Rhea" id="RHEA:55392"/>
        <dbReference type="Rhea" id="RHEA-COMP:12414"/>
        <dbReference type="Rhea" id="RHEA-COMP:12415"/>
        <dbReference type="ChEBI" id="CHEBI:15378"/>
        <dbReference type="ChEBI" id="CHEBI:57856"/>
        <dbReference type="ChEBI" id="CHEBI:59789"/>
        <dbReference type="ChEBI" id="CHEBI:74411"/>
        <dbReference type="ChEBI" id="CHEBI:74491"/>
    </reaction>
</comment>
<protein>
    <recommendedName>
        <fullName evidence="8">tRNA (adenine(58)-N(1))-methyltransferase catalytic subunit TRMT61A</fullName>
        <ecNumber evidence="8">2.1.1.220</ecNumber>
    </recommendedName>
</protein>
<keyword evidence="6 8" id="KW-0539">Nucleus</keyword>
<dbReference type="AlphaFoldDB" id="A0A914CY02"/>
<dbReference type="Proteomes" id="UP000887540">
    <property type="component" value="Unplaced"/>
</dbReference>
<dbReference type="Gene3D" id="3.40.50.150">
    <property type="entry name" value="Vaccinia Virus protein VP39"/>
    <property type="match status" value="1"/>
</dbReference>
<keyword evidence="2 8" id="KW-0489">Methyltransferase</keyword>
<keyword evidence="4 8" id="KW-0949">S-adenosyl-L-methionine</keyword>
<feature type="binding site" evidence="9">
    <location>
        <begin position="75"/>
        <end position="78"/>
    </location>
    <ligand>
        <name>S-adenosyl-L-methionine</name>
        <dbReference type="ChEBI" id="CHEBI:59789"/>
    </ligand>
</feature>
<dbReference type="WBParaSite" id="ACRNAN_scaffold1511.g30866.t1">
    <property type="protein sequence ID" value="ACRNAN_scaffold1511.g30866.t1"/>
    <property type="gene ID" value="ACRNAN_scaffold1511.g30866"/>
</dbReference>
<dbReference type="InterPro" id="IPR014816">
    <property type="entry name" value="tRNA_MeTrfase_Gcd14"/>
</dbReference>
<dbReference type="Gene3D" id="3.10.330.20">
    <property type="match status" value="1"/>
</dbReference>
<sequence>MKFGALRHDFLIGKRYGSQISATAGYIYALCPTPALWTRALARRTQILYTPDISTILLLLDARPGSVICETGTGSGSLSHALAVAIAPTGHLYTHDIDETRVRQVERELKDHGLDSCTTVVLQDTCEDGFFVENACDGVFLDLPAPWMAIPHAKRALSRVRGGRIVSFSPCIEQVQRACIELEKQGFIKIETIEVVPRNLKAITHVTESLESINSKAGAMEPGITNPRAKKRRLDESNGMDSISAAIPFPAVQPTHTGYLTSATLLPSLEEPNFEPL</sequence>
<evidence type="ECO:0000256" key="6">
    <source>
        <dbReference type="ARBA" id="ARBA00023242"/>
    </source>
</evidence>
<feature type="binding site" evidence="9">
    <location>
        <position position="96"/>
    </location>
    <ligand>
        <name>S-adenosyl-L-methionine</name>
        <dbReference type="ChEBI" id="CHEBI:59789"/>
    </ligand>
</feature>
<feature type="binding site" evidence="9">
    <location>
        <position position="124"/>
    </location>
    <ligand>
        <name>S-adenosyl-L-methionine</name>
        <dbReference type="ChEBI" id="CHEBI:59789"/>
    </ligand>
</feature>
<name>A0A914CY02_9BILA</name>
<dbReference type="GO" id="GO:0160107">
    <property type="term" value="F:tRNA (adenine(58)-N1)-methyltransferase activity"/>
    <property type="evidence" value="ECO:0007669"/>
    <property type="project" value="UniProtKB-EC"/>
</dbReference>
<organism evidence="11 12">
    <name type="scientific">Acrobeloides nanus</name>
    <dbReference type="NCBI Taxonomy" id="290746"/>
    <lineage>
        <taxon>Eukaryota</taxon>
        <taxon>Metazoa</taxon>
        <taxon>Ecdysozoa</taxon>
        <taxon>Nematoda</taxon>
        <taxon>Chromadorea</taxon>
        <taxon>Rhabditida</taxon>
        <taxon>Tylenchina</taxon>
        <taxon>Cephalobomorpha</taxon>
        <taxon>Cephaloboidea</taxon>
        <taxon>Cephalobidae</taxon>
        <taxon>Acrobeloides</taxon>
    </lineage>
</organism>
<dbReference type="PANTHER" id="PTHR12133">
    <property type="entry name" value="TRNA (ADENINE(58)-N(1))-METHYLTRANSFERASE"/>
    <property type="match status" value="1"/>
</dbReference>
<evidence type="ECO:0000256" key="8">
    <source>
        <dbReference type="PIRNR" id="PIRNR017269"/>
    </source>
</evidence>
<dbReference type="GO" id="GO:0030488">
    <property type="term" value="P:tRNA methylation"/>
    <property type="evidence" value="ECO:0007669"/>
    <property type="project" value="InterPro"/>
</dbReference>
<dbReference type="InterPro" id="IPR049470">
    <property type="entry name" value="TRM61_C"/>
</dbReference>
<evidence type="ECO:0000256" key="7">
    <source>
        <dbReference type="ARBA" id="ARBA00048481"/>
    </source>
</evidence>
<dbReference type="InterPro" id="IPR029063">
    <property type="entry name" value="SAM-dependent_MTases_sf"/>
</dbReference>
<comment type="catalytic activity">
    <reaction evidence="8">
        <text>adenosine(58) in tRNA + S-adenosyl-L-methionine = N(1)-methyladenosine(58) in tRNA + S-adenosyl-L-homocysteine + H(+)</text>
        <dbReference type="Rhea" id="RHEA:43152"/>
        <dbReference type="Rhea" id="RHEA-COMP:10365"/>
        <dbReference type="Rhea" id="RHEA-COMP:10366"/>
        <dbReference type="ChEBI" id="CHEBI:15378"/>
        <dbReference type="ChEBI" id="CHEBI:57856"/>
        <dbReference type="ChEBI" id="CHEBI:59789"/>
        <dbReference type="ChEBI" id="CHEBI:74411"/>
        <dbReference type="ChEBI" id="CHEBI:74491"/>
        <dbReference type="EC" id="2.1.1.220"/>
    </reaction>
</comment>
<accession>A0A914CY02</accession>
<dbReference type="PANTHER" id="PTHR12133:SF2">
    <property type="entry name" value="TRNA (ADENINE(58)-N(1))-METHYLTRANSFERASE CATALYTIC SUBUNIT TRMT61A"/>
    <property type="match status" value="1"/>
</dbReference>
<evidence type="ECO:0000256" key="1">
    <source>
        <dbReference type="ARBA" id="ARBA00004123"/>
    </source>
</evidence>
<dbReference type="GO" id="GO:0005634">
    <property type="term" value="C:nucleus"/>
    <property type="evidence" value="ECO:0007669"/>
    <property type="project" value="UniProtKB-SubCell"/>
</dbReference>
<comment type="subcellular location">
    <subcellularLocation>
        <location evidence="1 8">Nucleus</location>
    </subcellularLocation>
</comment>
<dbReference type="GO" id="GO:0031515">
    <property type="term" value="C:tRNA (m1A) methyltransferase complex"/>
    <property type="evidence" value="ECO:0007669"/>
    <property type="project" value="UniProtKB-UniRule"/>
</dbReference>
<evidence type="ECO:0000256" key="4">
    <source>
        <dbReference type="ARBA" id="ARBA00022691"/>
    </source>
</evidence>
<reference evidence="12" key="1">
    <citation type="submission" date="2022-11" db="UniProtKB">
        <authorList>
            <consortium name="WormBaseParasite"/>
        </authorList>
    </citation>
    <scope>IDENTIFICATION</scope>
</reference>
<keyword evidence="11" id="KW-1185">Reference proteome</keyword>
<evidence type="ECO:0000256" key="2">
    <source>
        <dbReference type="ARBA" id="ARBA00022603"/>
    </source>
</evidence>
<dbReference type="SUPFAM" id="SSF53335">
    <property type="entry name" value="S-adenosyl-L-methionine-dependent methyltransferases"/>
    <property type="match status" value="1"/>
</dbReference>
<evidence type="ECO:0000256" key="5">
    <source>
        <dbReference type="ARBA" id="ARBA00022694"/>
    </source>
</evidence>
<evidence type="ECO:0000256" key="3">
    <source>
        <dbReference type="ARBA" id="ARBA00022679"/>
    </source>
</evidence>
<evidence type="ECO:0000313" key="11">
    <source>
        <dbReference type="Proteomes" id="UP000887540"/>
    </source>
</evidence>
<proteinExistence type="inferred from homology"/>
<dbReference type="Pfam" id="PF08704">
    <property type="entry name" value="GCD14"/>
    <property type="match status" value="1"/>
</dbReference>
<keyword evidence="5 8" id="KW-0819">tRNA processing</keyword>
<comment type="similarity">
    <text evidence="8">Belongs to the class I-like SAM-binding methyltransferase superfamily. TRM61 family.</text>
</comment>
<evidence type="ECO:0000259" key="10">
    <source>
        <dbReference type="Pfam" id="PF08704"/>
    </source>
</evidence>
<feature type="binding site" evidence="9">
    <location>
        <position position="142"/>
    </location>
    <ligand>
        <name>S-adenosyl-L-methionine</name>
        <dbReference type="ChEBI" id="CHEBI:59789"/>
    </ligand>
</feature>
<keyword evidence="3 8" id="KW-0808">Transferase</keyword>